<proteinExistence type="inferred from homology"/>
<dbReference type="PANTHER" id="PTHR45846:SF1">
    <property type="entry name" value="TRNA-DIHYDROURIDINE(47) SYNTHASE [NAD(P)(+)]-LIKE"/>
    <property type="match status" value="1"/>
</dbReference>
<evidence type="ECO:0000256" key="9">
    <source>
        <dbReference type="ARBA" id="ARBA00022771"/>
    </source>
</evidence>
<feature type="compositionally biased region" description="Polar residues" evidence="18">
    <location>
        <begin position="22"/>
        <end position="39"/>
    </location>
</feature>
<dbReference type="GO" id="GO:0006397">
    <property type="term" value="P:mRNA processing"/>
    <property type="evidence" value="ECO:0007669"/>
    <property type="project" value="UniProtKB-KW"/>
</dbReference>
<feature type="compositionally biased region" description="Polar residues" evidence="18">
    <location>
        <begin position="103"/>
        <end position="114"/>
    </location>
</feature>
<evidence type="ECO:0000256" key="3">
    <source>
        <dbReference type="ARBA" id="ARBA00012376"/>
    </source>
</evidence>
<keyword evidence="10" id="KW-0521">NADP</keyword>
<dbReference type="PANTHER" id="PTHR45846">
    <property type="entry name" value="TRNA-DIHYDROURIDINE(47) SYNTHASE [NAD(P)(+)]-LIKE"/>
    <property type="match status" value="1"/>
</dbReference>
<evidence type="ECO:0000256" key="13">
    <source>
        <dbReference type="ARBA" id="ARBA00045934"/>
    </source>
</evidence>
<comment type="cofactor">
    <cofactor evidence="1">
        <name>FMN</name>
        <dbReference type="ChEBI" id="CHEBI:58210"/>
    </cofactor>
</comment>
<dbReference type="VEuPathDB" id="FungiDB:SAPIO_CDS1426"/>
<evidence type="ECO:0000256" key="12">
    <source>
        <dbReference type="ARBA" id="ARBA00031322"/>
    </source>
</evidence>
<feature type="compositionally biased region" description="Polar residues" evidence="18">
    <location>
        <begin position="54"/>
        <end position="69"/>
    </location>
</feature>
<evidence type="ECO:0000313" key="21">
    <source>
        <dbReference type="Proteomes" id="UP000028545"/>
    </source>
</evidence>
<evidence type="ECO:0000256" key="1">
    <source>
        <dbReference type="ARBA" id="ARBA00001917"/>
    </source>
</evidence>
<dbReference type="KEGG" id="sapo:SAPIO_CDS1426"/>
<dbReference type="GO" id="GO:0102265">
    <property type="term" value="F:tRNA-dihydrouridine47 synthase activity"/>
    <property type="evidence" value="ECO:0007669"/>
    <property type="project" value="UniProtKB-EC"/>
</dbReference>
<keyword evidence="8" id="KW-0819">tRNA processing</keyword>
<keyword evidence="6" id="KW-0288">FMN</keyword>
<evidence type="ECO:0000256" key="15">
    <source>
        <dbReference type="ARBA" id="ARBA00048342"/>
    </source>
</evidence>
<keyword evidence="9" id="KW-0863">Zinc-finger</keyword>
<protein>
    <recommendedName>
        <fullName evidence="4">tRNA-dihydrouridine(47) synthase [NAD(P)(+)]</fullName>
        <ecNumber evidence="3">1.3.1.89</ecNumber>
    </recommendedName>
    <alternativeName>
        <fullName evidence="12">tRNA-dihydrouridine synthase 3</fullName>
    </alternativeName>
</protein>
<dbReference type="InterPro" id="IPR035587">
    <property type="entry name" value="DUS-like_FMN-bd"/>
</dbReference>
<evidence type="ECO:0000256" key="18">
    <source>
        <dbReference type="SAM" id="MobiDB-lite"/>
    </source>
</evidence>
<accession>A0A084GFA7</accession>
<dbReference type="HOGENOM" id="CLU_013299_7_0_1"/>
<organism evidence="20 21">
    <name type="scientific">Pseudallescheria apiosperma</name>
    <name type="common">Scedosporium apiospermum</name>
    <dbReference type="NCBI Taxonomy" id="563466"/>
    <lineage>
        <taxon>Eukaryota</taxon>
        <taxon>Fungi</taxon>
        <taxon>Dikarya</taxon>
        <taxon>Ascomycota</taxon>
        <taxon>Pezizomycotina</taxon>
        <taxon>Sordariomycetes</taxon>
        <taxon>Hypocreomycetidae</taxon>
        <taxon>Microascales</taxon>
        <taxon>Microascaceae</taxon>
        <taxon>Scedosporium</taxon>
    </lineage>
</organism>
<dbReference type="GeneID" id="27720498"/>
<evidence type="ECO:0000259" key="19">
    <source>
        <dbReference type="Pfam" id="PF01207"/>
    </source>
</evidence>
<reference evidence="20 21" key="1">
    <citation type="journal article" date="2014" name="Genome Announc.">
        <title>Draft genome sequence of the pathogenic fungus Scedosporium apiospermum.</title>
        <authorList>
            <person name="Vandeputte P."/>
            <person name="Ghamrawi S."/>
            <person name="Rechenmann M."/>
            <person name="Iltis A."/>
            <person name="Giraud S."/>
            <person name="Fleury M."/>
            <person name="Thornton C."/>
            <person name="Delhaes L."/>
            <person name="Meyer W."/>
            <person name="Papon N."/>
            <person name="Bouchara J.P."/>
        </authorList>
    </citation>
    <scope>NUCLEOTIDE SEQUENCE [LARGE SCALE GENOMIC DNA]</scope>
    <source>
        <strain evidence="20 21">IHEM 14462</strain>
    </source>
</reference>
<comment type="catalytic activity">
    <reaction evidence="16">
        <text>a 5,6-dihydrouridine in mRNA + NADP(+) = a uridine in mRNA + NADPH + H(+)</text>
        <dbReference type="Rhea" id="RHEA:69855"/>
        <dbReference type="Rhea" id="RHEA-COMP:14658"/>
        <dbReference type="Rhea" id="RHEA-COMP:17789"/>
        <dbReference type="ChEBI" id="CHEBI:15378"/>
        <dbReference type="ChEBI" id="CHEBI:57783"/>
        <dbReference type="ChEBI" id="CHEBI:58349"/>
        <dbReference type="ChEBI" id="CHEBI:65315"/>
        <dbReference type="ChEBI" id="CHEBI:74443"/>
    </reaction>
    <physiologicalReaction direction="right-to-left" evidence="16">
        <dbReference type="Rhea" id="RHEA:69857"/>
    </physiologicalReaction>
</comment>
<comment type="catalytic activity">
    <reaction evidence="17">
        <text>5,6-dihydrouridine(47) in tRNA + NADP(+) = uridine(47) in tRNA + NADPH + H(+)</text>
        <dbReference type="Rhea" id="RHEA:53360"/>
        <dbReference type="Rhea" id="RHEA-COMP:13539"/>
        <dbReference type="Rhea" id="RHEA-COMP:13540"/>
        <dbReference type="ChEBI" id="CHEBI:15378"/>
        <dbReference type="ChEBI" id="CHEBI:57783"/>
        <dbReference type="ChEBI" id="CHEBI:58349"/>
        <dbReference type="ChEBI" id="CHEBI:65315"/>
        <dbReference type="ChEBI" id="CHEBI:74443"/>
        <dbReference type="EC" id="1.3.1.89"/>
    </reaction>
    <physiologicalReaction direction="right-to-left" evidence="17">
        <dbReference type="Rhea" id="RHEA:53362"/>
    </physiologicalReaction>
</comment>
<evidence type="ECO:0000256" key="10">
    <source>
        <dbReference type="ARBA" id="ARBA00022857"/>
    </source>
</evidence>
<dbReference type="OrthoDB" id="259935at2759"/>
<dbReference type="EC" id="1.3.1.89" evidence="3"/>
<evidence type="ECO:0000256" key="11">
    <source>
        <dbReference type="ARBA" id="ARBA00023002"/>
    </source>
</evidence>
<evidence type="ECO:0000256" key="6">
    <source>
        <dbReference type="ARBA" id="ARBA00022643"/>
    </source>
</evidence>
<dbReference type="InterPro" id="IPR013785">
    <property type="entry name" value="Aldolase_TIM"/>
</dbReference>
<dbReference type="EMBL" id="JOWA01000055">
    <property type="protein sequence ID" value="KEZ46019.1"/>
    <property type="molecule type" value="Genomic_DNA"/>
</dbReference>
<dbReference type="CDD" id="cd02801">
    <property type="entry name" value="DUS_like_FMN"/>
    <property type="match status" value="1"/>
</dbReference>
<keyword evidence="21" id="KW-1185">Reference proteome</keyword>
<feature type="region of interest" description="Disordered" evidence="18">
    <location>
        <begin position="290"/>
        <end position="314"/>
    </location>
</feature>
<feature type="compositionally biased region" description="Polar residues" evidence="18">
    <location>
        <begin position="128"/>
        <end position="137"/>
    </location>
</feature>
<dbReference type="RefSeq" id="XP_016645818.1">
    <property type="nucleotide sequence ID" value="XM_016784702.1"/>
</dbReference>
<keyword evidence="5" id="KW-0285">Flavoprotein</keyword>
<feature type="region of interest" description="Disordered" evidence="18">
    <location>
        <begin position="128"/>
        <end position="191"/>
    </location>
</feature>
<feature type="compositionally biased region" description="Polar residues" evidence="18">
    <location>
        <begin position="86"/>
        <end position="95"/>
    </location>
</feature>
<dbReference type="GO" id="GO:0003723">
    <property type="term" value="F:RNA binding"/>
    <property type="evidence" value="ECO:0007669"/>
    <property type="project" value="TreeGrafter"/>
</dbReference>
<comment type="caution">
    <text evidence="20">The sequence shown here is derived from an EMBL/GenBank/DDBJ whole genome shotgun (WGS) entry which is preliminary data.</text>
</comment>
<feature type="region of interest" description="Disordered" evidence="18">
    <location>
        <begin position="1"/>
        <end position="116"/>
    </location>
</feature>
<keyword evidence="11" id="KW-0560">Oxidoreductase</keyword>
<comment type="similarity">
    <text evidence="2">Belongs to the Dus family. Dus3 subfamily.</text>
</comment>
<evidence type="ECO:0000256" key="14">
    <source>
        <dbReference type="ARBA" id="ARBA00048266"/>
    </source>
</evidence>
<dbReference type="GO" id="GO:0008270">
    <property type="term" value="F:zinc ion binding"/>
    <property type="evidence" value="ECO:0007669"/>
    <property type="project" value="UniProtKB-KW"/>
</dbReference>
<dbReference type="AlphaFoldDB" id="A0A084GFA7"/>
<dbReference type="GO" id="GO:0050660">
    <property type="term" value="F:flavin adenine dinucleotide binding"/>
    <property type="evidence" value="ECO:0007669"/>
    <property type="project" value="InterPro"/>
</dbReference>
<sequence>MSDQAHPMVINDHPLPAEASANGETIDSGLTSADTTMATSDERPSKRLKLGSGDVSSHGMTVENGQPNATIAVDSASEPIVAAQVEPSQDHQSTPVREGAPSTIENGASVQSRRSGVAPIKAQYLVKNQETSSGGSQAANGGDGDAEKAGEDGAENGNTAQTSDNAPSPAPVPTHGKRGKNKKERGQNIGRSYGRFEEAVQLCASRAMTPEFSPGECRFADKCKLCHNLREYLEGRPKDTSPEGNICPLYEIFGRCPTGWKCRFVKHHMTTYKYEDGREELVLTQKKVASTADGESATTSEDEPILETYAPPPSSTKNIVGKDAKIELSRRRVDFQKADEFGKWLDHEAKINDTFHNRSRHQVDRNLGELRAQFVEPPFLPSEKRRLYFGPETPALAPLTTQGNLPFRRLCIDLGCELTYSEMAMSVPLLQGNKADWALLKAHDSELAPPNVSPTAKPIVEGYDNSKDLRFGAQISGHSHRMVTRVADILNRYCPSLRLIDLNCGCPIDMVYKSGAGAGILDSKGKLERMVRGMNAVSGEIPITIKMRTGIQSNRPIATTVIGQLAFGAREHRARLGAPGCAAITLHGRSREQRYTKKADWSYIAECATLVKSYNVQLGLNTDTSAEPDARTLPNSKNGKMYFIGNGDCYSHVDYYNSIEKSGVDTVMIGRGALIKPWIFEEIKAGQHLDKSSTERLEYIKKYVDYGLEAWGSDDIGVGYTRRFLLEWLSFAHRYVPIGILEHLPPDMNDRPAAYVGRDDFETKLASRNYKDWIKISEQFLGKTPPNFRFEPKHKSNAYESVEG</sequence>
<dbReference type="SUPFAM" id="SSF51395">
    <property type="entry name" value="FMN-linked oxidoreductases"/>
    <property type="match status" value="1"/>
</dbReference>
<feature type="domain" description="DUS-like FMN-binding" evidence="19">
    <location>
        <begin position="641"/>
        <end position="691"/>
    </location>
</feature>
<dbReference type="Gene3D" id="3.20.20.70">
    <property type="entry name" value="Aldolase class I"/>
    <property type="match status" value="1"/>
</dbReference>
<keyword evidence="9" id="KW-0862">Zinc</keyword>
<dbReference type="InterPro" id="IPR018517">
    <property type="entry name" value="tRNA_hU_synthase_CS"/>
</dbReference>
<dbReference type="Pfam" id="PF25585">
    <property type="entry name" value="zf-CCCH_DUS3L"/>
    <property type="match status" value="1"/>
</dbReference>
<comment type="catalytic activity">
    <reaction evidence="15">
        <text>a 5,6-dihydrouridine in mRNA + NAD(+) = a uridine in mRNA + NADH + H(+)</text>
        <dbReference type="Rhea" id="RHEA:69851"/>
        <dbReference type="Rhea" id="RHEA-COMP:14658"/>
        <dbReference type="Rhea" id="RHEA-COMP:17789"/>
        <dbReference type="ChEBI" id="CHEBI:15378"/>
        <dbReference type="ChEBI" id="CHEBI:57540"/>
        <dbReference type="ChEBI" id="CHEBI:57945"/>
        <dbReference type="ChEBI" id="CHEBI:65315"/>
        <dbReference type="ChEBI" id="CHEBI:74443"/>
    </reaction>
    <physiologicalReaction direction="right-to-left" evidence="15">
        <dbReference type="Rhea" id="RHEA:69853"/>
    </physiologicalReaction>
</comment>
<evidence type="ECO:0000256" key="2">
    <source>
        <dbReference type="ARBA" id="ARBA00005451"/>
    </source>
</evidence>
<dbReference type="OMA" id="WSYIAEC"/>
<keyword evidence="7" id="KW-0507">mRNA processing</keyword>
<evidence type="ECO:0000256" key="8">
    <source>
        <dbReference type="ARBA" id="ARBA00022694"/>
    </source>
</evidence>
<comment type="catalytic activity">
    <reaction evidence="14">
        <text>5,6-dihydrouridine(47) in tRNA + NAD(+) = uridine(47) in tRNA + NADH + H(+)</text>
        <dbReference type="Rhea" id="RHEA:53364"/>
        <dbReference type="Rhea" id="RHEA-COMP:13539"/>
        <dbReference type="Rhea" id="RHEA-COMP:13540"/>
        <dbReference type="ChEBI" id="CHEBI:15378"/>
        <dbReference type="ChEBI" id="CHEBI:57540"/>
        <dbReference type="ChEBI" id="CHEBI:57945"/>
        <dbReference type="ChEBI" id="CHEBI:65315"/>
        <dbReference type="ChEBI" id="CHEBI:74443"/>
        <dbReference type="EC" id="1.3.1.89"/>
    </reaction>
    <physiologicalReaction direction="right-to-left" evidence="14">
        <dbReference type="Rhea" id="RHEA:53366"/>
    </physiologicalReaction>
</comment>
<evidence type="ECO:0000313" key="20">
    <source>
        <dbReference type="EMBL" id="KEZ46019.1"/>
    </source>
</evidence>
<gene>
    <name evidence="20" type="ORF">SAPIO_CDS1426</name>
</gene>
<keyword evidence="9" id="KW-0479">Metal-binding</keyword>
<evidence type="ECO:0000256" key="4">
    <source>
        <dbReference type="ARBA" id="ARBA00022143"/>
    </source>
</evidence>
<dbReference type="Proteomes" id="UP000028545">
    <property type="component" value="Unassembled WGS sequence"/>
</dbReference>
<evidence type="ECO:0000256" key="16">
    <source>
        <dbReference type="ARBA" id="ARBA00049447"/>
    </source>
</evidence>
<evidence type="ECO:0000256" key="17">
    <source>
        <dbReference type="ARBA" id="ARBA00049513"/>
    </source>
</evidence>
<dbReference type="Pfam" id="PF01207">
    <property type="entry name" value="Dus"/>
    <property type="match status" value="2"/>
</dbReference>
<evidence type="ECO:0000256" key="7">
    <source>
        <dbReference type="ARBA" id="ARBA00022664"/>
    </source>
</evidence>
<feature type="domain" description="DUS-like FMN-binding" evidence="19">
    <location>
        <begin position="396"/>
        <end position="607"/>
    </location>
</feature>
<dbReference type="PROSITE" id="PS01136">
    <property type="entry name" value="UPF0034"/>
    <property type="match status" value="1"/>
</dbReference>
<comment type="function">
    <text evidence="13">Catalyzes the synthesis of dihydrouridine, a modified base found in the D-loop of most tRNAs. Specifically modifies U47 in cytoplasmic tRNAs. Catalyzes the synthesis of dihydrouridine in some mRNAs, thereby affecting their translation.</text>
</comment>
<name>A0A084GFA7_PSEDA</name>
<evidence type="ECO:0000256" key="5">
    <source>
        <dbReference type="ARBA" id="ARBA00022630"/>
    </source>
</evidence>